<evidence type="ECO:0000313" key="3">
    <source>
        <dbReference type="Proteomes" id="UP001314263"/>
    </source>
</evidence>
<reference evidence="2 3" key="1">
    <citation type="submission" date="2023-10" db="EMBL/GenBank/DDBJ databases">
        <authorList>
            <person name="Maclean D."/>
            <person name="Macfadyen A."/>
        </authorList>
    </citation>
    <scope>NUCLEOTIDE SEQUENCE [LARGE SCALE GENOMIC DNA]</scope>
</reference>
<keyword evidence="3" id="KW-1185">Reference proteome</keyword>
<keyword evidence="1" id="KW-0812">Transmembrane</keyword>
<keyword evidence="1" id="KW-0472">Membrane</keyword>
<evidence type="ECO:0000313" key="2">
    <source>
        <dbReference type="EMBL" id="CAK0774629.1"/>
    </source>
</evidence>
<proteinExistence type="predicted"/>
<dbReference type="EMBL" id="CAUYUE010000005">
    <property type="protein sequence ID" value="CAK0774629.1"/>
    <property type="molecule type" value="Genomic_DNA"/>
</dbReference>
<keyword evidence="1" id="KW-1133">Transmembrane helix</keyword>
<dbReference type="AlphaFoldDB" id="A0AAV1I2P8"/>
<organism evidence="2 3">
    <name type="scientific">Coccomyxa viridis</name>
    <dbReference type="NCBI Taxonomy" id="1274662"/>
    <lineage>
        <taxon>Eukaryota</taxon>
        <taxon>Viridiplantae</taxon>
        <taxon>Chlorophyta</taxon>
        <taxon>core chlorophytes</taxon>
        <taxon>Trebouxiophyceae</taxon>
        <taxon>Trebouxiophyceae incertae sedis</taxon>
        <taxon>Coccomyxaceae</taxon>
        <taxon>Coccomyxa</taxon>
    </lineage>
</organism>
<name>A0AAV1I2P8_9CHLO</name>
<gene>
    <name evidence="2" type="ORF">CVIRNUC_004187</name>
</gene>
<evidence type="ECO:0000256" key="1">
    <source>
        <dbReference type="SAM" id="Phobius"/>
    </source>
</evidence>
<sequence>MAKPFLLDLVDVESGEDDVEIVCTPEPGDMRGEKVDVEAAVHDSSTEGADDLDGGCGEIDDGARDFVGVDIGEKREDVAAELDDGEADGRALRGKEAVEFRSKKARATSYKEAFINVRMACTKLAGFLFLAMFMICTSSVTLLVVAAHLDPAGDTSPMSRAGADGRKVLQVRDTPSGSAVPAVRSWTVVWVQSGGENAGGEDEVPDDRHQVDAWRGRNSTIKVIITTIIIGAGSSG</sequence>
<accession>A0AAV1I2P8</accession>
<dbReference type="Proteomes" id="UP001314263">
    <property type="component" value="Unassembled WGS sequence"/>
</dbReference>
<protein>
    <submittedName>
        <fullName evidence="2">Uncharacterized protein</fullName>
    </submittedName>
</protein>
<comment type="caution">
    <text evidence="2">The sequence shown here is derived from an EMBL/GenBank/DDBJ whole genome shotgun (WGS) entry which is preliminary data.</text>
</comment>
<feature type="transmembrane region" description="Helical" evidence="1">
    <location>
        <begin position="124"/>
        <end position="149"/>
    </location>
</feature>